<dbReference type="EMBL" id="AMZO01000032">
    <property type="protein sequence ID" value="ELR64131.1"/>
    <property type="molecule type" value="Genomic_DNA"/>
</dbReference>
<dbReference type="Pfam" id="PF13692">
    <property type="entry name" value="Glyco_trans_1_4"/>
    <property type="match status" value="1"/>
</dbReference>
<reference evidence="2 3" key="1">
    <citation type="submission" date="2012-12" db="EMBL/GenBank/DDBJ databases">
        <title>Genome Assembly of Photobacterium sp. AK15.</title>
        <authorList>
            <person name="Khatri I."/>
            <person name="Vaidya B."/>
            <person name="Srinivas T.N.R."/>
            <person name="Subramanian S."/>
            <person name="Pinnaka A."/>
        </authorList>
    </citation>
    <scope>NUCLEOTIDE SEQUENCE [LARGE SCALE GENOMIC DNA]</scope>
    <source>
        <strain evidence="2 3">AK15</strain>
    </source>
</reference>
<dbReference type="RefSeq" id="WP_007468805.1">
    <property type="nucleotide sequence ID" value="NZ_AMZO01000032.1"/>
</dbReference>
<dbReference type="SUPFAM" id="SSF53756">
    <property type="entry name" value="UDP-Glycosyltransferase/glycogen phosphorylase"/>
    <property type="match status" value="1"/>
</dbReference>
<evidence type="ECO:0000259" key="1">
    <source>
        <dbReference type="Pfam" id="PF13439"/>
    </source>
</evidence>
<gene>
    <name evidence="2" type="ORF">C942_02951</name>
</gene>
<protein>
    <submittedName>
        <fullName evidence="2">Glycosyltransferase SypH</fullName>
    </submittedName>
</protein>
<dbReference type="InterPro" id="IPR028098">
    <property type="entry name" value="Glyco_trans_4-like_N"/>
</dbReference>
<dbReference type="CDD" id="cd03801">
    <property type="entry name" value="GT4_PimA-like"/>
    <property type="match status" value="1"/>
</dbReference>
<keyword evidence="2" id="KW-0808">Transferase</keyword>
<proteinExistence type="predicted"/>
<evidence type="ECO:0000313" key="2">
    <source>
        <dbReference type="EMBL" id="ELR64131.1"/>
    </source>
</evidence>
<dbReference type="PANTHER" id="PTHR12526:SF630">
    <property type="entry name" value="GLYCOSYLTRANSFERASE"/>
    <property type="match status" value="1"/>
</dbReference>
<organism evidence="2 3">
    <name type="scientific">Photobacterium marinum</name>
    <dbReference type="NCBI Taxonomy" id="1056511"/>
    <lineage>
        <taxon>Bacteria</taxon>
        <taxon>Pseudomonadati</taxon>
        <taxon>Pseudomonadota</taxon>
        <taxon>Gammaproteobacteria</taxon>
        <taxon>Vibrionales</taxon>
        <taxon>Vibrionaceae</taxon>
        <taxon>Photobacterium</taxon>
    </lineage>
</organism>
<feature type="domain" description="Glycosyltransferase subfamily 4-like N-terminal" evidence="1">
    <location>
        <begin position="11"/>
        <end position="120"/>
    </location>
</feature>
<name>L8J5T2_9GAMM</name>
<accession>L8J5T2</accession>
<sequence length="327" mass="37418">MVYLFVDSSGFGGIESHIQQLALLIQSRDVEVEVVYFRRYPGHPQYQQLTDNHIPFRFLSDSPSIRFFRSLSQDDVVHAHGYKASIMARFYRLLAPFRLISSFHAGESLTGRLAFYERLNAYTAFLSYNLAVSLPILKRQPFRCELLRNFVLSKSPLSAKKRHSTLQVGFVGRLSMEKGIDRFVTLSREHRQCQFHVFGDGDLANLVSDEPALEWHGAVTSMDPHWQCLDILLIPSRAEGLPMAALEAMANGVIVLATRVGDLPELLSDDCLVNESQWQRLSLLINEMGSLNKKAWMEKSYELQQRIIEQYSGESRWAQLSRIYLLS</sequence>
<dbReference type="OrthoDB" id="9768937at2"/>
<dbReference type="GO" id="GO:0016757">
    <property type="term" value="F:glycosyltransferase activity"/>
    <property type="evidence" value="ECO:0007669"/>
    <property type="project" value="UniProtKB-ARBA"/>
</dbReference>
<dbReference type="PATRIC" id="fig|1056511.3.peg.3875"/>
<comment type="caution">
    <text evidence="2">The sequence shown here is derived from an EMBL/GenBank/DDBJ whole genome shotgun (WGS) entry which is preliminary data.</text>
</comment>
<evidence type="ECO:0000313" key="3">
    <source>
        <dbReference type="Proteomes" id="UP000011134"/>
    </source>
</evidence>
<keyword evidence="3" id="KW-1185">Reference proteome</keyword>
<dbReference type="PANTHER" id="PTHR12526">
    <property type="entry name" value="GLYCOSYLTRANSFERASE"/>
    <property type="match status" value="1"/>
</dbReference>
<dbReference type="Pfam" id="PF13439">
    <property type="entry name" value="Glyco_transf_4"/>
    <property type="match status" value="1"/>
</dbReference>
<dbReference type="AlphaFoldDB" id="L8J5T2"/>
<dbReference type="Proteomes" id="UP000011134">
    <property type="component" value="Unassembled WGS sequence"/>
</dbReference>
<dbReference type="Gene3D" id="3.40.50.2000">
    <property type="entry name" value="Glycogen Phosphorylase B"/>
    <property type="match status" value="2"/>
</dbReference>